<evidence type="ECO:0000256" key="1">
    <source>
        <dbReference type="SAM" id="MobiDB-lite"/>
    </source>
</evidence>
<dbReference type="EMBL" id="CAVLEF010000203">
    <property type="protein sequence ID" value="CAK1552948.1"/>
    <property type="molecule type" value="Genomic_DNA"/>
</dbReference>
<sequence>MQHTFAPTNGIEGSDFSPATGSGRVMARSIRARAVASDYAIPLRCYARAGFVRFRHIHFSIAEVDIAMATRFHNTRFSHIQK</sequence>
<feature type="region of interest" description="Disordered" evidence="1">
    <location>
        <begin position="1"/>
        <end position="20"/>
    </location>
</feature>
<proteinExistence type="predicted"/>
<organism evidence="2 3">
    <name type="scientific">Leptosia nina</name>
    <dbReference type="NCBI Taxonomy" id="320188"/>
    <lineage>
        <taxon>Eukaryota</taxon>
        <taxon>Metazoa</taxon>
        <taxon>Ecdysozoa</taxon>
        <taxon>Arthropoda</taxon>
        <taxon>Hexapoda</taxon>
        <taxon>Insecta</taxon>
        <taxon>Pterygota</taxon>
        <taxon>Neoptera</taxon>
        <taxon>Endopterygota</taxon>
        <taxon>Lepidoptera</taxon>
        <taxon>Glossata</taxon>
        <taxon>Ditrysia</taxon>
        <taxon>Papilionoidea</taxon>
        <taxon>Pieridae</taxon>
        <taxon>Pierinae</taxon>
        <taxon>Leptosia</taxon>
    </lineage>
</organism>
<evidence type="ECO:0000313" key="2">
    <source>
        <dbReference type="EMBL" id="CAK1552948.1"/>
    </source>
</evidence>
<accession>A0AAV1JWE2</accession>
<reference evidence="2 3" key="1">
    <citation type="submission" date="2023-11" db="EMBL/GenBank/DDBJ databases">
        <authorList>
            <person name="Okamura Y."/>
        </authorList>
    </citation>
    <scope>NUCLEOTIDE SEQUENCE [LARGE SCALE GENOMIC DNA]</scope>
</reference>
<gene>
    <name evidence="2" type="ORF">LNINA_LOCUS11973</name>
</gene>
<name>A0AAV1JWE2_9NEOP</name>
<comment type="caution">
    <text evidence="2">The sequence shown here is derived from an EMBL/GenBank/DDBJ whole genome shotgun (WGS) entry which is preliminary data.</text>
</comment>
<dbReference type="Proteomes" id="UP001497472">
    <property type="component" value="Unassembled WGS sequence"/>
</dbReference>
<evidence type="ECO:0000313" key="3">
    <source>
        <dbReference type="Proteomes" id="UP001497472"/>
    </source>
</evidence>
<dbReference type="AlphaFoldDB" id="A0AAV1JWE2"/>
<protein>
    <submittedName>
        <fullName evidence="2">Uncharacterized protein</fullName>
    </submittedName>
</protein>
<keyword evidence="3" id="KW-1185">Reference proteome</keyword>